<dbReference type="InterPro" id="IPR005899">
    <property type="entry name" value="Na_pump_deCOase"/>
</dbReference>
<accession>Q1K2T6</accession>
<keyword evidence="2" id="KW-1003">Cell membrane</keyword>
<reference evidence="8" key="1">
    <citation type="submission" date="2006-05" db="EMBL/GenBank/DDBJ databases">
        <title>Annotation of the draft genome assembly of Desulfuromonas acetoxidans DSM 684.</title>
        <authorList>
            <consortium name="US DOE Joint Genome Institute (JGI-ORNL)"/>
            <person name="Larimer F."/>
            <person name="Land M."/>
            <person name="Hauser L."/>
        </authorList>
    </citation>
    <scope>NUCLEOTIDE SEQUENCE [LARGE SCALE GENOMIC DNA]</scope>
    <source>
        <strain evidence="8">DSM 684</strain>
    </source>
</reference>
<keyword evidence="3 7" id="KW-0812">Transmembrane</keyword>
<evidence type="ECO:0000256" key="7">
    <source>
        <dbReference type="SAM" id="Phobius"/>
    </source>
</evidence>
<protein>
    <submittedName>
        <fullName evidence="8">Sodium pump decarboxylase, gamma subunit</fullName>
    </submittedName>
</protein>
<comment type="caution">
    <text evidence="8">The sequence shown here is derived from an EMBL/GenBank/DDBJ whole genome shotgun (WGS) entry which is preliminary data.</text>
</comment>
<evidence type="ECO:0000256" key="2">
    <source>
        <dbReference type="ARBA" id="ARBA00022475"/>
    </source>
</evidence>
<evidence type="ECO:0000256" key="1">
    <source>
        <dbReference type="ARBA" id="ARBA00004236"/>
    </source>
</evidence>
<gene>
    <name evidence="8" type="ORF">Dace_2047</name>
</gene>
<dbReference type="Pfam" id="PF04277">
    <property type="entry name" value="OAD_gamma"/>
    <property type="match status" value="1"/>
</dbReference>
<feature type="transmembrane region" description="Helical" evidence="7">
    <location>
        <begin position="15"/>
        <end position="39"/>
    </location>
</feature>
<keyword evidence="9" id="KW-1185">Reference proteome</keyword>
<reference evidence="8" key="2">
    <citation type="submission" date="2006-05" db="EMBL/GenBank/DDBJ databases">
        <title>Sequencing of the draft genome and assembly of Desulfuromonas acetoxidans DSM 684.</title>
        <authorList>
            <consortium name="US DOE Joint Genome Institute (JGI-PGF)"/>
            <person name="Copeland A."/>
            <person name="Lucas S."/>
            <person name="Lapidus A."/>
            <person name="Barry K."/>
            <person name="Detter J.C."/>
            <person name="Glavina del Rio T."/>
            <person name="Hammon N."/>
            <person name="Israni S."/>
            <person name="Dalin E."/>
            <person name="Tice H."/>
            <person name="Bruce D."/>
            <person name="Pitluck S."/>
            <person name="Richardson P."/>
        </authorList>
    </citation>
    <scope>NUCLEOTIDE SEQUENCE [LARGE SCALE GENOMIC DNA]</scope>
    <source>
        <strain evidence="8">DSM 684</strain>
    </source>
</reference>
<feature type="region of interest" description="Disordered" evidence="6">
    <location>
        <begin position="102"/>
        <end position="121"/>
    </location>
</feature>
<name>Q1K2T6_DESA6</name>
<dbReference type="AlphaFoldDB" id="Q1K2T6"/>
<proteinExistence type="predicted"/>
<evidence type="ECO:0000256" key="5">
    <source>
        <dbReference type="ARBA" id="ARBA00023136"/>
    </source>
</evidence>
<comment type="subcellular location">
    <subcellularLocation>
        <location evidence="1">Cell membrane</location>
    </subcellularLocation>
</comment>
<evidence type="ECO:0000313" key="9">
    <source>
        <dbReference type="Proteomes" id="UP000005695"/>
    </source>
</evidence>
<evidence type="ECO:0000256" key="3">
    <source>
        <dbReference type="ARBA" id="ARBA00022692"/>
    </source>
</evidence>
<dbReference type="Proteomes" id="UP000005695">
    <property type="component" value="Unassembled WGS sequence"/>
</dbReference>
<dbReference type="GO" id="GO:0005886">
    <property type="term" value="C:plasma membrane"/>
    <property type="evidence" value="ECO:0007669"/>
    <property type="project" value="UniProtKB-SubCell"/>
</dbReference>
<organism evidence="8 9">
    <name type="scientific">Desulfuromonas acetoxidans (strain DSM 684 / 11070)</name>
    <dbReference type="NCBI Taxonomy" id="281689"/>
    <lineage>
        <taxon>Bacteria</taxon>
        <taxon>Pseudomonadati</taxon>
        <taxon>Thermodesulfobacteriota</taxon>
        <taxon>Desulfuromonadia</taxon>
        <taxon>Desulfuromonadales</taxon>
        <taxon>Desulfuromonadaceae</taxon>
        <taxon>Desulfuromonas</taxon>
    </lineage>
</organism>
<evidence type="ECO:0000256" key="6">
    <source>
        <dbReference type="SAM" id="MobiDB-lite"/>
    </source>
</evidence>
<dbReference type="EMBL" id="AAEW02000003">
    <property type="protein sequence ID" value="EAT16795.1"/>
    <property type="molecule type" value="Genomic_DNA"/>
</dbReference>
<evidence type="ECO:0000313" key="8">
    <source>
        <dbReference type="EMBL" id="EAT16795.1"/>
    </source>
</evidence>
<sequence length="121" mass="13079">MIHFDLTNVLRGDGITTTIIGMTIVFSGLLLISLFIRLLPKALTALDRITSPQQASASQPAPNTVPSEEEIHAAICLAIHMELERCGGDLQRITIAQRPASGSFWNSAGKMRSLSDRSPHA</sequence>
<dbReference type="OrthoDB" id="5405811at2"/>
<dbReference type="GO" id="GO:0015081">
    <property type="term" value="F:sodium ion transmembrane transporter activity"/>
    <property type="evidence" value="ECO:0007669"/>
    <property type="project" value="InterPro"/>
</dbReference>
<keyword evidence="5 7" id="KW-0472">Membrane</keyword>
<dbReference type="RefSeq" id="WP_005998239.1">
    <property type="nucleotide sequence ID" value="NZ_AAEW02000003.1"/>
</dbReference>
<dbReference type="GO" id="GO:0036376">
    <property type="term" value="P:sodium ion export across plasma membrane"/>
    <property type="evidence" value="ECO:0007669"/>
    <property type="project" value="InterPro"/>
</dbReference>
<evidence type="ECO:0000256" key="4">
    <source>
        <dbReference type="ARBA" id="ARBA00022989"/>
    </source>
</evidence>
<keyword evidence="4 7" id="KW-1133">Transmembrane helix</keyword>